<dbReference type="InterPro" id="IPR035919">
    <property type="entry name" value="EAL_sf"/>
</dbReference>
<dbReference type="SUPFAM" id="SSF55785">
    <property type="entry name" value="PYP-like sensor domain (PAS domain)"/>
    <property type="match status" value="1"/>
</dbReference>
<dbReference type="InterPro" id="IPR043128">
    <property type="entry name" value="Rev_trsase/Diguanyl_cyclase"/>
</dbReference>
<dbReference type="EC" id="3.1.4.52" evidence="1"/>
<feature type="domain" description="CBS" evidence="8">
    <location>
        <begin position="207"/>
        <end position="268"/>
    </location>
</feature>
<dbReference type="FunFam" id="3.20.20.450:FF:000001">
    <property type="entry name" value="Cyclic di-GMP phosphodiesterase yahA"/>
    <property type="match status" value="1"/>
</dbReference>
<gene>
    <name evidence="9" type="ORF">MED92_06598</name>
</gene>
<evidence type="ECO:0000256" key="3">
    <source>
        <dbReference type="PROSITE-ProRule" id="PRU00703"/>
    </source>
</evidence>
<feature type="domain" description="CBS" evidence="8">
    <location>
        <begin position="17"/>
        <end position="72"/>
    </location>
</feature>
<evidence type="ECO:0000259" key="4">
    <source>
        <dbReference type="PROSITE" id="PS50112"/>
    </source>
</evidence>
<dbReference type="PROSITE" id="PS51371">
    <property type="entry name" value="CBS"/>
    <property type="match status" value="4"/>
</dbReference>
<dbReference type="NCBIfam" id="TIGR00229">
    <property type="entry name" value="sensory_box"/>
    <property type="match status" value="1"/>
</dbReference>
<feature type="domain" description="CBS" evidence="8">
    <location>
        <begin position="146"/>
        <end position="202"/>
    </location>
</feature>
<dbReference type="PROSITE" id="PS50112">
    <property type="entry name" value="PAS"/>
    <property type="match status" value="1"/>
</dbReference>
<dbReference type="PROSITE" id="PS50113">
    <property type="entry name" value="PAC"/>
    <property type="match status" value="1"/>
</dbReference>
<dbReference type="Gene3D" id="3.10.580.10">
    <property type="entry name" value="CBS-domain"/>
    <property type="match status" value="2"/>
</dbReference>
<evidence type="ECO:0000313" key="10">
    <source>
        <dbReference type="Proteomes" id="UP000002171"/>
    </source>
</evidence>
<dbReference type="Pfam" id="PF00563">
    <property type="entry name" value="EAL"/>
    <property type="match status" value="1"/>
</dbReference>
<feature type="domain" description="EAL" evidence="6">
    <location>
        <begin position="582"/>
        <end position="834"/>
    </location>
</feature>
<dbReference type="CDD" id="cd01949">
    <property type="entry name" value="GGDEF"/>
    <property type="match status" value="1"/>
</dbReference>
<dbReference type="SUPFAM" id="SSF141868">
    <property type="entry name" value="EAL domain-like"/>
    <property type="match status" value="1"/>
</dbReference>
<dbReference type="InterPro" id="IPR000700">
    <property type="entry name" value="PAS-assoc_C"/>
</dbReference>
<dbReference type="EMBL" id="AAOW01000002">
    <property type="protein sequence ID" value="EAR62767.1"/>
    <property type="molecule type" value="Genomic_DNA"/>
</dbReference>
<dbReference type="InterPro" id="IPR035965">
    <property type="entry name" value="PAS-like_dom_sf"/>
</dbReference>
<dbReference type="PANTHER" id="PTHR44757:SF2">
    <property type="entry name" value="BIOFILM ARCHITECTURE MAINTENANCE PROTEIN MBAA"/>
    <property type="match status" value="1"/>
</dbReference>
<dbReference type="GO" id="GO:0071111">
    <property type="term" value="F:cyclic-guanylate-specific phosphodiesterase activity"/>
    <property type="evidence" value="ECO:0007669"/>
    <property type="project" value="UniProtKB-EC"/>
</dbReference>
<dbReference type="InterPro" id="IPR052155">
    <property type="entry name" value="Biofilm_reg_signaling"/>
</dbReference>
<dbReference type="NCBIfam" id="TIGR00254">
    <property type="entry name" value="GGDEF"/>
    <property type="match status" value="1"/>
</dbReference>
<evidence type="ECO:0000256" key="2">
    <source>
        <dbReference type="ARBA" id="ARBA00022636"/>
    </source>
</evidence>
<dbReference type="CDD" id="cd01948">
    <property type="entry name" value="EAL"/>
    <property type="match status" value="1"/>
</dbReference>
<dbReference type="PANTHER" id="PTHR44757">
    <property type="entry name" value="DIGUANYLATE CYCLASE DGCP"/>
    <property type="match status" value="1"/>
</dbReference>
<dbReference type="InterPro" id="IPR001633">
    <property type="entry name" value="EAL_dom"/>
</dbReference>
<dbReference type="Pfam" id="PF00571">
    <property type="entry name" value="CBS"/>
    <property type="match status" value="4"/>
</dbReference>
<dbReference type="Gene3D" id="3.30.450.20">
    <property type="entry name" value="PAS domain"/>
    <property type="match status" value="1"/>
</dbReference>
<feature type="domain" description="CBS" evidence="8">
    <location>
        <begin position="81"/>
        <end position="137"/>
    </location>
</feature>
<dbReference type="Gene3D" id="3.30.70.270">
    <property type="match status" value="1"/>
</dbReference>
<dbReference type="SMART" id="SM00052">
    <property type="entry name" value="EAL"/>
    <property type="match status" value="1"/>
</dbReference>
<evidence type="ECO:0000313" key="9">
    <source>
        <dbReference type="EMBL" id="EAR62767.1"/>
    </source>
</evidence>
<organism evidence="9 10">
    <name type="scientific">Neptuniibacter caesariensis</name>
    <dbReference type="NCBI Taxonomy" id="207954"/>
    <lineage>
        <taxon>Bacteria</taxon>
        <taxon>Pseudomonadati</taxon>
        <taxon>Pseudomonadota</taxon>
        <taxon>Gammaproteobacteria</taxon>
        <taxon>Oceanospirillales</taxon>
        <taxon>Oceanospirillaceae</taxon>
        <taxon>Neptuniibacter</taxon>
    </lineage>
</organism>
<dbReference type="InterPro" id="IPR046342">
    <property type="entry name" value="CBS_dom_sf"/>
</dbReference>
<dbReference type="SMART" id="SM00267">
    <property type="entry name" value="GGDEF"/>
    <property type="match status" value="1"/>
</dbReference>
<keyword evidence="10" id="KW-1185">Reference proteome</keyword>
<evidence type="ECO:0000256" key="1">
    <source>
        <dbReference type="ARBA" id="ARBA00012282"/>
    </source>
</evidence>
<dbReference type="Pfam" id="PF13426">
    <property type="entry name" value="PAS_9"/>
    <property type="match status" value="1"/>
</dbReference>
<dbReference type="SMART" id="SM00086">
    <property type="entry name" value="PAC"/>
    <property type="match status" value="1"/>
</dbReference>
<dbReference type="InterPro" id="IPR000014">
    <property type="entry name" value="PAS"/>
</dbReference>
<feature type="domain" description="PAS" evidence="4">
    <location>
        <begin position="283"/>
        <end position="329"/>
    </location>
</feature>
<dbReference type="CDD" id="cd00130">
    <property type="entry name" value="PAS"/>
    <property type="match status" value="1"/>
</dbReference>
<dbReference type="SUPFAM" id="SSF55073">
    <property type="entry name" value="Nucleotide cyclase"/>
    <property type="match status" value="1"/>
</dbReference>
<dbReference type="InterPro" id="IPR029787">
    <property type="entry name" value="Nucleotide_cyclase"/>
</dbReference>
<evidence type="ECO:0000259" key="8">
    <source>
        <dbReference type="PROSITE" id="PS51371"/>
    </source>
</evidence>
<protein>
    <recommendedName>
        <fullName evidence="1">cyclic-guanylate-specific phosphodiesterase</fullName>
        <ecNumber evidence="1">3.1.4.52</ecNumber>
    </recommendedName>
</protein>
<dbReference type="InterPro" id="IPR000644">
    <property type="entry name" value="CBS_dom"/>
</dbReference>
<keyword evidence="2" id="KW-0973">c-di-GMP</keyword>
<dbReference type="Pfam" id="PF00990">
    <property type="entry name" value="GGDEF"/>
    <property type="match status" value="1"/>
</dbReference>
<dbReference type="InterPro" id="IPR000160">
    <property type="entry name" value="GGDEF_dom"/>
</dbReference>
<reference evidence="9 10" key="1">
    <citation type="submission" date="2006-02" db="EMBL/GenBank/DDBJ databases">
        <authorList>
            <person name="Pinhassi J."/>
            <person name="Pedros-Alio C."/>
            <person name="Ferriera S."/>
            <person name="Johnson J."/>
            <person name="Kravitz S."/>
            <person name="Halpern A."/>
            <person name="Remington K."/>
            <person name="Beeson K."/>
            <person name="Tran B."/>
            <person name="Rogers Y.-H."/>
            <person name="Friedman R."/>
            <person name="Venter J.C."/>
        </authorList>
    </citation>
    <scope>NUCLEOTIDE SEQUENCE [LARGE SCALE GENOMIC DNA]</scope>
    <source>
        <strain evidence="9 10">MED92</strain>
    </source>
</reference>
<evidence type="ECO:0000259" key="6">
    <source>
        <dbReference type="PROSITE" id="PS50883"/>
    </source>
</evidence>
<dbReference type="SMART" id="SM00091">
    <property type="entry name" value="PAS"/>
    <property type="match status" value="1"/>
</dbReference>
<feature type="domain" description="PAC" evidence="5">
    <location>
        <begin position="356"/>
        <end position="408"/>
    </location>
</feature>
<evidence type="ECO:0000259" key="7">
    <source>
        <dbReference type="PROSITE" id="PS50887"/>
    </source>
</evidence>
<proteinExistence type="predicted"/>
<sequence>MIDSPYKQKPLLVRQAAHQDLVTCRPDESMEQAVRLMATYKIGCVVICESDRPLGIVTRRDVMRLTVEGASFAEVQLNEVMTQPVKTVSITETIDDAGLRFIAEGVRHLVVVDENGALFGILSETDVVNSQGVEHDLFLRSVSEVINKDTLILPETETVRVAAERLKTTGQTAALISDGEQIKGILTENDLMVCLASNDLDKPIAEFSAGELITVESSISLYNARRTFRQHGFHHLGVKNHDEQVIGLVSYGDILRNVEMDYVYRLKELLHERDRALALSQHNLKLADKVIEASMEAIVVTDLQARIQRVNPAFTEITGYEEWEVLGKNPNLLSSGRHDALFYQKMWASLQETGTWQGEIWNKRKDGTIYPEWLTITAVEDEAGQICQYASIFSDLTEIKKSEARIKRLAYFDELTRLPNRKLFNDRLHLSLGYAQEHGHKAALAFLDLDFFQRVNDRFGLDAGDQVLREVGRRIENVLCEGDTVARFGGDSFNMILTDVEDDQAVSEYLTRLLEVVNQPIMVAGSDINLTVSIGVSFFPSDATDAEDLFQCAEAAVKQAKDFGRNSYRFFSSEQHRLVQSRYRMSGDLHRAIETDQFQLYYQPKVDLQRQTVGAEALIRWSHPELGFIPPGEFIPLAEDLGFIDQIGHYVLCEAVRQAKEWYDQGLSVQVAINVSAKQMQRRDMAEEVLQVVEQYSCPPHLLAVELTETSFLHCLDETRATIKKLRDAGISIAIDDFGTGFSSLSYIRNIDMDVLKIDRSFLINIENSDVDRTIVSSIIEMSQAMGLQVVAEGIETETQFAMLKALNCDQIQGYLIARPMPAENFSDWFKAQLKES</sequence>
<feature type="domain" description="GGDEF" evidence="7">
    <location>
        <begin position="440"/>
        <end position="573"/>
    </location>
</feature>
<dbReference type="InterPro" id="IPR001610">
    <property type="entry name" value="PAC"/>
</dbReference>
<dbReference type="Gene3D" id="3.20.20.450">
    <property type="entry name" value="EAL domain"/>
    <property type="match status" value="1"/>
</dbReference>
<dbReference type="SMART" id="SM00116">
    <property type="entry name" value="CBS"/>
    <property type="match status" value="4"/>
</dbReference>
<comment type="caution">
    <text evidence="9">The sequence shown here is derived from an EMBL/GenBank/DDBJ whole genome shotgun (WGS) entry which is preliminary data.</text>
</comment>
<dbReference type="PROSITE" id="PS50887">
    <property type="entry name" value="GGDEF"/>
    <property type="match status" value="1"/>
</dbReference>
<keyword evidence="3" id="KW-0129">CBS domain</keyword>
<evidence type="ECO:0000259" key="5">
    <source>
        <dbReference type="PROSITE" id="PS50113"/>
    </source>
</evidence>
<accession>A0A7U8GTY0</accession>
<dbReference type="OrthoDB" id="6168558at2"/>
<dbReference type="RefSeq" id="WP_007021785.1">
    <property type="nucleotide sequence ID" value="NZ_CH724126.1"/>
</dbReference>
<dbReference type="SUPFAM" id="SSF54631">
    <property type="entry name" value="CBS-domain pair"/>
    <property type="match status" value="2"/>
</dbReference>
<dbReference type="PROSITE" id="PS50883">
    <property type="entry name" value="EAL"/>
    <property type="match status" value="1"/>
</dbReference>
<dbReference type="Proteomes" id="UP000002171">
    <property type="component" value="Unassembled WGS sequence"/>
</dbReference>
<dbReference type="AlphaFoldDB" id="A0A7U8GTY0"/>
<name>A0A7U8GTY0_NEPCE</name>